<name>A0A3D8SYP1_9HELO</name>
<dbReference type="Proteomes" id="UP000256328">
    <property type="component" value="Unassembled WGS sequence"/>
</dbReference>
<evidence type="ECO:0000313" key="1">
    <source>
        <dbReference type="EMBL" id="RDW91379.1"/>
    </source>
</evidence>
<evidence type="ECO:0000313" key="2">
    <source>
        <dbReference type="Proteomes" id="UP000256328"/>
    </source>
</evidence>
<accession>A0A3D8SYP1</accession>
<gene>
    <name evidence="1" type="ORF">BP5796_02544</name>
</gene>
<comment type="caution">
    <text evidence="1">The sequence shown here is derived from an EMBL/GenBank/DDBJ whole genome shotgun (WGS) entry which is preliminary data.</text>
</comment>
<dbReference type="OrthoDB" id="5355126at2759"/>
<organism evidence="1 2">
    <name type="scientific">Coleophoma crateriformis</name>
    <dbReference type="NCBI Taxonomy" id="565419"/>
    <lineage>
        <taxon>Eukaryota</taxon>
        <taxon>Fungi</taxon>
        <taxon>Dikarya</taxon>
        <taxon>Ascomycota</taxon>
        <taxon>Pezizomycotina</taxon>
        <taxon>Leotiomycetes</taxon>
        <taxon>Helotiales</taxon>
        <taxon>Dermateaceae</taxon>
        <taxon>Coleophoma</taxon>
    </lineage>
</organism>
<keyword evidence="2" id="KW-1185">Reference proteome</keyword>
<reference evidence="1 2" key="1">
    <citation type="journal article" date="2018" name="IMA Fungus">
        <title>IMA Genome-F 9: Draft genome sequence of Annulohypoxylon stygium, Aspergillus mulundensis, Berkeleyomyces basicola (syn. Thielaviopsis basicola), Ceratocystis smalleyi, two Cercospora beticola strains, Coleophoma cylindrospora, Fusarium fracticaudum, Phialophora cf. hyalina, and Morchella septimelata.</title>
        <authorList>
            <person name="Wingfield B.D."/>
            <person name="Bills G.F."/>
            <person name="Dong Y."/>
            <person name="Huang W."/>
            <person name="Nel W.J."/>
            <person name="Swalarsk-Parry B.S."/>
            <person name="Vaghefi N."/>
            <person name="Wilken P.M."/>
            <person name="An Z."/>
            <person name="de Beer Z.W."/>
            <person name="De Vos L."/>
            <person name="Chen L."/>
            <person name="Duong T.A."/>
            <person name="Gao Y."/>
            <person name="Hammerbacher A."/>
            <person name="Kikkert J.R."/>
            <person name="Li Y."/>
            <person name="Li H."/>
            <person name="Li K."/>
            <person name="Li Q."/>
            <person name="Liu X."/>
            <person name="Ma X."/>
            <person name="Naidoo K."/>
            <person name="Pethybridge S.J."/>
            <person name="Sun J."/>
            <person name="Steenkamp E.T."/>
            <person name="van der Nest M.A."/>
            <person name="van Wyk S."/>
            <person name="Wingfield M.J."/>
            <person name="Xiong C."/>
            <person name="Yue Q."/>
            <person name="Zhang X."/>
        </authorList>
    </citation>
    <scope>NUCLEOTIDE SEQUENCE [LARGE SCALE GENOMIC DNA]</scope>
    <source>
        <strain evidence="1 2">BP5796</strain>
    </source>
</reference>
<dbReference type="EMBL" id="PDLN01000003">
    <property type="protein sequence ID" value="RDW91379.1"/>
    <property type="molecule type" value="Genomic_DNA"/>
</dbReference>
<dbReference type="AlphaFoldDB" id="A0A3D8SYP1"/>
<protein>
    <recommendedName>
        <fullName evidence="3">Calcofluor white hypersensitive protein</fullName>
    </recommendedName>
</protein>
<proteinExistence type="predicted"/>
<evidence type="ECO:0008006" key="3">
    <source>
        <dbReference type="Google" id="ProtNLM"/>
    </source>
</evidence>
<sequence length="133" mass="14147">MAQPKSRLPLFLGLGAATGVGYYLYTAGGNPKVAEKQFESDVAAASAKVKSEMPGRTTEARKDAEKWGNEAGAKLDSATEKAKAELAKAEGKFEQYRQDIGKETMNKIDAADRKVEEGAAKAKSGISSWFGGK</sequence>